<dbReference type="PROSITE" id="PS50022">
    <property type="entry name" value="FA58C_3"/>
    <property type="match status" value="1"/>
</dbReference>
<dbReference type="SMART" id="SM00231">
    <property type="entry name" value="FA58C"/>
    <property type="match status" value="1"/>
</dbReference>
<keyword evidence="1 4" id="KW-0732">Signal</keyword>
<dbReference type="InterPro" id="IPR039331">
    <property type="entry name" value="PAPs-like"/>
</dbReference>
<keyword evidence="2" id="KW-0378">Hydrolase</keyword>
<keyword evidence="8" id="KW-1185">Reference proteome</keyword>
<reference evidence="7 8" key="1">
    <citation type="submission" date="2019-07" db="EMBL/GenBank/DDBJ databases">
        <title>Lentzea xizangensis sp. nov., isolated from Qinghai-Tibetan Plateau Soils.</title>
        <authorList>
            <person name="Huang J."/>
        </authorList>
    </citation>
    <scope>NUCLEOTIDE SEQUENCE [LARGE SCALE GENOMIC DNA]</scope>
    <source>
        <strain evidence="7 8">FXJ1.1311</strain>
    </source>
</reference>
<dbReference type="GO" id="GO:0016798">
    <property type="term" value="F:hydrolase activity, acting on glycosyl bonds"/>
    <property type="evidence" value="ECO:0007669"/>
    <property type="project" value="UniProtKB-KW"/>
</dbReference>
<dbReference type="Pfam" id="PF00041">
    <property type="entry name" value="fn3"/>
    <property type="match status" value="1"/>
</dbReference>
<dbReference type="Gene3D" id="3.60.21.10">
    <property type="match status" value="1"/>
</dbReference>
<dbReference type="Gene3D" id="2.60.120.260">
    <property type="entry name" value="Galactose-binding domain-like"/>
    <property type="match status" value="1"/>
</dbReference>
<dbReference type="SUPFAM" id="SSF56300">
    <property type="entry name" value="Metallo-dependent phosphatases"/>
    <property type="match status" value="1"/>
</dbReference>
<keyword evidence="2" id="KW-0326">Glycosidase</keyword>
<dbReference type="Pfam" id="PF00149">
    <property type="entry name" value="Metallophos"/>
    <property type="match status" value="1"/>
</dbReference>
<feature type="domain" description="Fibronectin type-III" evidence="6">
    <location>
        <begin position="170"/>
        <end position="258"/>
    </location>
</feature>
<dbReference type="CDD" id="cd00063">
    <property type="entry name" value="FN3"/>
    <property type="match status" value="1"/>
</dbReference>
<dbReference type="InterPro" id="IPR004843">
    <property type="entry name" value="Calcineurin-like_PHP"/>
</dbReference>
<feature type="domain" description="F5/8 type C" evidence="5">
    <location>
        <begin position="23"/>
        <end position="161"/>
    </location>
</feature>
<comment type="caution">
    <text evidence="7">The sequence shown here is derived from an EMBL/GenBank/DDBJ whole genome shotgun (WGS) entry which is preliminary data.</text>
</comment>
<dbReference type="GO" id="GO:0003993">
    <property type="term" value="F:acid phosphatase activity"/>
    <property type="evidence" value="ECO:0007669"/>
    <property type="project" value="InterPro"/>
</dbReference>
<dbReference type="RefSeq" id="WP_146348859.1">
    <property type="nucleotide sequence ID" value="NZ_VOBR01000001.1"/>
</dbReference>
<organism evidence="7 8">
    <name type="scientific">Lentzea tibetensis</name>
    <dbReference type="NCBI Taxonomy" id="2591470"/>
    <lineage>
        <taxon>Bacteria</taxon>
        <taxon>Bacillati</taxon>
        <taxon>Actinomycetota</taxon>
        <taxon>Actinomycetes</taxon>
        <taxon>Pseudonocardiales</taxon>
        <taxon>Pseudonocardiaceae</taxon>
        <taxon>Lentzea</taxon>
    </lineage>
</organism>
<dbReference type="EMBL" id="VOBR01000001">
    <property type="protein sequence ID" value="TWP54076.1"/>
    <property type="molecule type" value="Genomic_DNA"/>
</dbReference>
<evidence type="ECO:0000259" key="5">
    <source>
        <dbReference type="PROSITE" id="PS50022"/>
    </source>
</evidence>
<name>A0A563F262_9PSEU</name>
<evidence type="ECO:0000259" key="6">
    <source>
        <dbReference type="PROSITE" id="PS50853"/>
    </source>
</evidence>
<dbReference type="Gene3D" id="2.60.40.10">
    <property type="entry name" value="Immunoglobulins"/>
    <property type="match status" value="1"/>
</dbReference>
<evidence type="ECO:0000256" key="2">
    <source>
        <dbReference type="ARBA" id="ARBA00023295"/>
    </source>
</evidence>
<keyword evidence="3" id="KW-0119">Carbohydrate metabolism</keyword>
<proteinExistence type="predicted"/>
<evidence type="ECO:0000256" key="4">
    <source>
        <dbReference type="SAM" id="SignalP"/>
    </source>
</evidence>
<dbReference type="SUPFAM" id="SSF49265">
    <property type="entry name" value="Fibronectin type III"/>
    <property type="match status" value="1"/>
</dbReference>
<evidence type="ECO:0000313" key="8">
    <source>
        <dbReference type="Proteomes" id="UP000316639"/>
    </source>
</evidence>
<dbReference type="PANTHER" id="PTHR22953">
    <property type="entry name" value="ACID PHOSPHATASE RELATED"/>
    <property type="match status" value="1"/>
</dbReference>
<dbReference type="InterPro" id="IPR013783">
    <property type="entry name" value="Ig-like_fold"/>
</dbReference>
<dbReference type="SMART" id="SM00060">
    <property type="entry name" value="FN3"/>
    <property type="match status" value="1"/>
</dbReference>
<dbReference type="InterPro" id="IPR029052">
    <property type="entry name" value="Metallo-depent_PP-like"/>
</dbReference>
<feature type="signal peptide" evidence="4">
    <location>
        <begin position="1"/>
        <end position="30"/>
    </location>
</feature>
<dbReference type="AlphaFoldDB" id="A0A563F262"/>
<dbReference type="GO" id="GO:0000272">
    <property type="term" value="P:polysaccharide catabolic process"/>
    <property type="evidence" value="ECO:0007669"/>
    <property type="project" value="UniProtKB-KW"/>
</dbReference>
<protein>
    <submittedName>
        <fullName evidence="7">Alkaline phosphatase</fullName>
    </submittedName>
</protein>
<dbReference type="Proteomes" id="UP000316639">
    <property type="component" value="Unassembled WGS sequence"/>
</dbReference>
<feature type="chain" id="PRO_5021895606" evidence="4">
    <location>
        <begin position="31"/>
        <end position="523"/>
    </location>
</feature>
<evidence type="ECO:0000256" key="1">
    <source>
        <dbReference type="ARBA" id="ARBA00022729"/>
    </source>
</evidence>
<dbReference type="InterPro" id="IPR036116">
    <property type="entry name" value="FN3_sf"/>
</dbReference>
<accession>A0A563F262</accession>
<dbReference type="PANTHER" id="PTHR22953:SF153">
    <property type="entry name" value="PURPLE ACID PHOSPHATASE"/>
    <property type="match status" value="1"/>
</dbReference>
<dbReference type="InterPro" id="IPR003961">
    <property type="entry name" value="FN3_dom"/>
</dbReference>
<evidence type="ECO:0000256" key="3">
    <source>
        <dbReference type="ARBA" id="ARBA00023326"/>
    </source>
</evidence>
<dbReference type="PROSITE" id="PS50853">
    <property type="entry name" value="FN3"/>
    <property type="match status" value="1"/>
</dbReference>
<dbReference type="InterPro" id="IPR008979">
    <property type="entry name" value="Galactose-bd-like_sf"/>
</dbReference>
<dbReference type="SUPFAM" id="SSF49785">
    <property type="entry name" value="Galactose-binding domain-like"/>
    <property type="match status" value="1"/>
</dbReference>
<dbReference type="OrthoDB" id="9804511at2"/>
<evidence type="ECO:0000313" key="7">
    <source>
        <dbReference type="EMBL" id="TWP54076.1"/>
    </source>
</evidence>
<sequence length="523" mass="55806">MSRRFIRWAVVLGAVPVLATPLVASGTAAAAESLLSQNKPTTTSSTEDATLSGALAVDGSATTRWASAEGADPQWIAVDLGGPATVTRVKLSWEAAYAEDYRVETSNDGTTWTTRKTVTGGDGGTDEIAGLSASGRYVRVHGTKRATAYGYSLWELEVYGSRTGGGDVTPPTAPTGLAVTASTTDSVTLAWQAAQDDVGVTGYEVLRNGNVVATSATTGYADTGLASGTTFTYTVRARDAAGNLSSASAPVQASTQPGSGNGIVLVVAGDIAKREVPSEHTQTAKLVEGIKPQHVLTVGDNQYDNGTLEEYLTYYDKTWGKFKAITRPTPGNHEWYDKLNGYKSYFGNAIATPQGKPYYSWEIGDWHFVALDSDPLTDGVTGDQITWLRQDLASNTKACVAGYWHHPRFNSGQYGDLKPIAPFWDELLKAKADVVFSGHDHHYERIKPLNASGKVDEANGIRSAIVGIGGDNLYTQIKPRVGVEKSFAKHGVMKLTLSGRSYSWEIIGIDGKVLDKAGPYTCR</sequence>
<keyword evidence="3" id="KW-0624">Polysaccharide degradation</keyword>
<dbReference type="Pfam" id="PF00754">
    <property type="entry name" value="F5_F8_type_C"/>
    <property type="match status" value="1"/>
</dbReference>
<dbReference type="InterPro" id="IPR000421">
    <property type="entry name" value="FA58C"/>
</dbReference>
<gene>
    <name evidence="7" type="ORF">FKR81_00445</name>
</gene>